<dbReference type="Gene3D" id="1.10.510.10">
    <property type="entry name" value="Transferase(Phosphotransferase) domain 1"/>
    <property type="match status" value="1"/>
</dbReference>
<feature type="compositionally biased region" description="Basic and acidic residues" evidence="8">
    <location>
        <begin position="430"/>
        <end position="445"/>
    </location>
</feature>
<gene>
    <name evidence="10" type="ORF">SASPL_132460</name>
</gene>
<dbReference type="CDD" id="cd07840">
    <property type="entry name" value="STKc_CDK9_like"/>
    <property type="match status" value="1"/>
</dbReference>
<comment type="caution">
    <text evidence="10">The sequence shown here is derived from an EMBL/GenBank/DDBJ whole genome shotgun (WGS) entry which is preliminary data.</text>
</comment>
<keyword evidence="4 7" id="KW-0547">Nucleotide-binding</keyword>
<dbReference type="SUPFAM" id="SSF56112">
    <property type="entry name" value="Protein kinase-like (PK-like)"/>
    <property type="match status" value="1"/>
</dbReference>
<feature type="region of interest" description="Disordered" evidence="8">
    <location>
        <begin position="419"/>
        <end position="585"/>
    </location>
</feature>
<dbReference type="PROSITE" id="PS50011">
    <property type="entry name" value="PROTEIN_KINASE_DOM"/>
    <property type="match status" value="1"/>
</dbReference>
<dbReference type="Gene3D" id="3.30.200.20">
    <property type="entry name" value="Phosphorylase Kinase, domain 1"/>
    <property type="match status" value="1"/>
</dbReference>
<keyword evidence="5" id="KW-0418">Kinase</keyword>
<name>A0A8X8X388_SALSN</name>
<reference evidence="10" key="1">
    <citation type="submission" date="2018-01" db="EMBL/GenBank/DDBJ databases">
        <authorList>
            <person name="Mao J.F."/>
        </authorList>
    </citation>
    <scope>NUCLEOTIDE SEQUENCE</scope>
    <source>
        <strain evidence="10">Huo1</strain>
        <tissue evidence="10">Leaf</tissue>
    </source>
</reference>
<dbReference type="PANTHER" id="PTHR24056:SF380">
    <property type="entry name" value="PROTEIN KINASE DOMAIN-CONTAINING PROTEIN"/>
    <property type="match status" value="1"/>
</dbReference>
<feature type="compositionally biased region" description="Polar residues" evidence="8">
    <location>
        <begin position="558"/>
        <end position="577"/>
    </location>
</feature>
<feature type="region of interest" description="Disordered" evidence="8">
    <location>
        <begin position="1"/>
        <end position="47"/>
    </location>
</feature>
<keyword evidence="2" id="KW-0723">Serine/threonine-protein kinase</keyword>
<dbReference type="InterPro" id="IPR000719">
    <property type="entry name" value="Prot_kinase_dom"/>
</dbReference>
<dbReference type="GO" id="GO:0005634">
    <property type="term" value="C:nucleus"/>
    <property type="evidence" value="ECO:0007669"/>
    <property type="project" value="TreeGrafter"/>
</dbReference>
<evidence type="ECO:0000259" key="9">
    <source>
        <dbReference type="PROSITE" id="PS50011"/>
    </source>
</evidence>
<feature type="compositionally biased region" description="Polar residues" evidence="8">
    <location>
        <begin position="694"/>
        <end position="709"/>
    </location>
</feature>
<proteinExistence type="inferred from homology"/>
<feature type="compositionally biased region" description="Basic and acidic residues" evidence="8">
    <location>
        <begin position="530"/>
        <end position="546"/>
    </location>
</feature>
<dbReference type="SMART" id="SM00220">
    <property type="entry name" value="S_TKc"/>
    <property type="match status" value="1"/>
</dbReference>
<keyword evidence="6 7" id="KW-0067">ATP-binding</keyword>
<dbReference type="PROSITE" id="PS00108">
    <property type="entry name" value="PROTEIN_KINASE_ST"/>
    <property type="match status" value="1"/>
</dbReference>
<dbReference type="AlphaFoldDB" id="A0A8X8X388"/>
<feature type="region of interest" description="Disordered" evidence="8">
    <location>
        <begin position="605"/>
        <end position="632"/>
    </location>
</feature>
<dbReference type="InterPro" id="IPR011009">
    <property type="entry name" value="Kinase-like_dom_sf"/>
</dbReference>
<dbReference type="FunFam" id="1.10.510.10:FF:000043">
    <property type="entry name" value="probable serine/threonine-protein kinase At1g54610"/>
    <property type="match status" value="1"/>
</dbReference>
<dbReference type="GO" id="GO:0005524">
    <property type="term" value="F:ATP binding"/>
    <property type="evidence" value="ECO:0007669"/>
    <property type="project" value="UniProtKB-UniRule"/>
</dbReference>
<dbReference type="Pfam" id="PF00069">
    <property type="entry name" value="Pkinase"/>
    <property type="match status" value="1"/>
</dbReference>
<evidence type="ECO:0000256" key="8">
    <source>
        <dbReference type="SAM" id="MobiDB-lite"/>
    </source>
</evidence>
<evidence type="ECO:0000256" key="4">
    <source>
        <dbReference type="ARBA" id="ARBA00022741"/>
    </source>
</evidence>
<dbReference type="FunFam" id="3.30.200.20:FF:000021">
    <property type="entry name" value="probable serine/threonine-protein kinase At1g54610"/>
    <property type="match status" value="1"/>
</dbReference>
<dbReference type="GO" id="GO:0000307">
    <property type="term" value="C:cyclin-dependent protein kinase holoenzyme complex"/>
    <property type="evidence" value="ECO:0007669"/>
    <property type="project" value="TreeGrafter"/>
</dbReference>
<dbReference type="GO" id="GO:0032968">
    <property type="term" value="P:positive regulation of transcription elongation by RNA polymerase II"/>
    <property type="evidence" value="ECO:0007669"/>
    <property type="project" value="TreeGrafter"/>
</dbReference>
<comment type="similarity">
    <text evidence="1">Belongs to the protein kinase superfamily. CMGC Ser/Thr protein kinase family. CDC2/CDKX subfamily.</text>
</comment>
<feature type="compositionally biased region" description="Basic and acidic residues" evidence="8">
    <location>
        <begin position="17"/>
        <end position="30"/>
    </location>
</feature>
<protein>
    <recommendedName>
        <fullName evidence="9">Protein kinase domain-containing protein</fullName>
    </recommendedName>
</protein>
<dbReference type="InterPro" id="IPR008271">
    <property type="entry name" value="Ser/Thr_kinase_AS"/>
</dbReference>
<feature type="binding site" evidence="7">
    <location>
        <position position="160"/>
    </location>
    <ligand>
        <name>ATP</name>
        <dbReference type="ChEBI" id="CHEBI:30616"/>
    </ligand>
</feature>
<dbReference type="EMBL" id="PNBA02000012">
    <property type="protein sequence ID" value="KAG6404883.1"/>
    <property type="molecule type" value="Genomic_DNA"/>
</dbReference>
<keyword evidence="3" id="KW-0808">Transferase</keyword>
<feature type="compositionally biased region" description="Basic residues" evidence="8">
    <location>
        <begin position="678"/>
        <end position="689"/>
    </location>
</feature>
<dbReference type="InterPro" id="IPR017441">
    <property type="entry name" value="Protein_kinase_ATP_BS"/>
</dbReference>
<sequence>MGCVCGKPSSAVEDSEVSPKQRELSRKASELRMAMGVSSRRNQSFSMKENLESGDVKMIDKKVSGSRKVRDDYYEKQRKGSCEELGGNFPNMGSLPSAVEGEQVAAGWPSWLVAVAGEAIRGWVPRKADTFEKLDKIGQGTYSSVYKGRDLLTNKYVALKKVRFDNMDPESVKFMAREILILRRLDHPNIIKLEGLVTSKTSSSLYLVFEYMEHDLTGLASLPGVKFSEPQVKCYMKQLLSGLDYCHRKGVLHRDIKGSNLLINNYGILKIADFGLASYFDNKIPLTSRVVTLWYRPPELLLGATQYGVAVDLWSTGCILGELYAGKPIMPGRTEVEQLHKIFKLCGSPSEDYWKKSKLPHSPVFKPIQPYRRRIADTFKDRHDAAVKLMEILLSVDPSDRGTAASALESEFFKTSPIPCDPSSLPKYPPSKEIDAKQREEEARRSVLTSIRSNRLRKGAAGAKGHKGDNDSKKPREFQSVVGLDPNAELSRLMPRHGHVDSKSRSEFFNTQKQDAAPGFAVDQSGRAQDPSERSKDHLPNPRERVISNSGPLAPPVSWTSSGKKSNDISIVSTRNGLSPAECRNSLGPQRVEAANQAGRFSQSFGEAVRNHDRRRQSQIPPGSHQADYGRINAKETVLDGHSKERKIHFSGPLLAPSNNIEQVLKEHDRRIQEAARRLRHEKTRAGRVRPHETQTSSKQTHVSNQSAG</sequence>
<evidence type="ECO:0000256" key="2">
    <source>
        <dbReference type="ARBA" id="ARBA00022527"/>
    </source>
</evidence>
<dbReference type="InterPro" id="IPR050108">
    <property type="entry name" value="CDK"/>
</dbReference>
<organism evidence="10">
    <name type="scientific">Salvia splendens</name>
    <name type="common">Scarlet sage</name>
    <dbReference type="NCBI Taxonomy" id="180675"/>
    <lineage>
        <taxon>Eukaryota</taxon>
        <taxon>Viridiplantae</taxon>
        <taxon>Streptophyta</taxon>
        <taxon>Embryophyta</taxon>
        <taxon>Tracheophyta</taxon>
        <taxon>Spermatophyta</taxon>
        <taxon>Magnoliopsida</taxon>
        <taxon>eudicotyledons</taxon>
        <taxon>Gunneridae</taxon>
        <taxon>Pentapetalae</taxon>
        <taxon>asterids</taxon>
        <taxon>lamiids</taxon>
        <taxon>Lamiales</taxon>
        <taxon>Lamiaceae</taxon>
        <taxon>Nepetoideae</taxon>
        <taxon>Mentheae</taxon>
        <taxon>Salviinae</taxon>
        <taxon>Salvia</taxon>
        <taxon>Salvia subgen. Calosphace</taxon>
        <taxon>core Calosphace</taxon>
    </lineage>
</organism>
<dbReference type="GO" id="GO:0008353">
    <property type="term" value="F:RNA polymerase II CTD heptapeptide repeat kinase activity"/>
    <property type="evidence" value="ECO:0007669"/>
    <property type="project" value="TreeGrafter"/>
</dbReference>
<feature type="compositionally biased region" description="Basic and acidic residues" evidence="8">
    <location>
        <begin position="466"/>
        <end position="477"/>
    </location>
</feature>
<reference evidence="10" key="2">
    <citation type="submission" date="2020-08" db="EMBL/GenBank/DDBJ databases">
        <title>Plant Genome Project.</title>
        <authorList>
            <person name="Zhang R.-G."/>
        </authorList>
    </citation>
    <scope>NUCLEOTIDE SEQUENCE</scope>
    <source>
        <strain evidence="10">Huo1</strain>
        <tissue evidence="10">Leaf</tissue>
    </source>
</reference>
<evidence type="ECO:0000313" key="11">
    <source>
        <dbReference type="Proteomes" id="UP000298416"/>
    </source>
</evidence>
<dbReference type="PANTHER" id="PTHR24056">
    <property type="entry name" value="CELL DIVISION PROTEIN KINASE"/>
    <property type="match status" value="1"/>
</dbReference>
<evidence type="ECO:0000256" key="1">
    <source>
        <dbReference type="ARBA" id="ARBA00006485"/>
    </source>
</evidence>
<keyword evidence="11" id="KW-1185">Reference proteome</keyword>
<evidence type="ECO:0000256" key="6">
    <source>
        <dbReference type="ARBA" id="ARBA00022840"/>
    </source>
</evidence>
<evidence type="ECO:0000256" key="7">
    <source>
        <dbReference type="PROSITE-ProRule" id="PRU10141"/>
    </source>
</evidence>
<evidence type="ECO:0000256" key="3">
    <source>
        <dbReference type="ARBA" id="ARBA00022679"/>
    </source>
</evidence>
<evidence type="ECO:0000313" key="10">
    <source>
        <dbReference type="EMBL" id="KAG6404883.1"/>
    </source>
</evidence>
<accession>A0A8X8X388</accession>
<evidence type="ECO:0000256" key="5">
    <source>
        <dbReference type="ARBA" id="ARBA00022777"/>
    </source>
</evidence>
<feature type="domain" description="Protein kinase" evidence="9">
    <location>
        <begin position="131"/>
        <end position="413"/>
    </location>
</feature>
<dbReference type="Proteomes" id="UP000298416">
    <property type="component" value="Unassembled WGS sequence"/>
</dbReference>
<feature type="region of interest" description="Disordered" evidence="8">
    <location>
        <begin position="678"/>
        <end position="709"/>
    </location>
</feature>
<dbReference type="PROSITE" id="PS00107">
    <property type="entry name" value="PROTEIN_KINASE_ATP"/>
    <property type="match status" value="1"/>
</dbReference>